<dbReference type="GO" id="GO:0004674">
    <property type="term" value="F:protein serine/threonine kinase activity"/>
    <property type="evidence" value="ECO:0007669"/>
    <property type="project" value="UniProtKB-KW"/>
</dbReference>
<dbReference type="Proteomes" id="UP000283841">
    <property type="component" value="Unassembled WGS sequence"/>
</dbReference>
<dbReference type="SMART" id="SM00220">
    <property type="entry name" value="S_TKc"/>
    <property type="match status" value="1"/>
</dbReference>
<keyword evidence="2" id="KW-0547">Nucleotide-binding</keyword>
<evidence type="ECO:0000256" key="1">
    <source>
        <dbReference type="ARBA" id="ARBA00022527"/>
    </source>
</evidence>
<dbReference type="SUPFAM" id="SSF56112">
    <property type="entry name" value="Protein kinase-like (PK-like)"/>
    <property type="match status" value="1"/>
</dbReference>
<dbReference type="Gene3D" id="1.10.510.10">
    <property type="entry name" value="Transferase(Phosphotransferase) domain 1"/>
    <property type="match status" value="1"/>
</dbReference>
<organism evidence="5 6">
    <name type="scientific">Byssochlamys spectabilis</name>
    <name type="common">Paecilomyces variotii</name>
    <dbReference type="NCBI Taxonomy" id="264951"/>
    <lineage>
        <taxon>Eukaryota</taxon>
        <taxon>Fungi</taxon>
        <taxon>Dikarya</taxon>
        <taxon>Ascomycota</taxon>
        <taxon>Pezizomycotina</taxon>
        <taxon>Eurotiomycetes</taxon>
        <taxon>Eurotiomycetidae</taxon>
        <taxon>Eurotiales</taxon>
        <taxon>Thermoascaceae</taxon>
        <taxon>Paecilomyces</taxon>
    </lineage>
</organism>
<reference evidence="5 6" key="1">
    <citation type="journal article" date="2018" name="Front. Microbiol.">
        <title>Genomic and genetic insights into a cosmopolitan fungus, Paecilomyces variotii (Eurotiales).</title>
        <authorList>
            <person name="Urquhart A.S."/>
            <person name="Mondo S.J."/>
            <person name="Makela M.R."/>
            <person name="Hane J.K."/>
            <person name="Wiebenga A."/>
            <person name="He G."/>
            <person name="Mihaltcheva S."/>
            <person name="Pangilinan J."/>
            <person name="Lipzen A."/>
            <person name="Barry K."/>
            <person name="de Vries R.P."/>
            <person name="Grigoriev I.V."/>
            <person name="Idnurm A."/>
        </authorList>
    </citation>
    <scope>NUCLEOTIDE SEQUENCE [LARGE SCALE GENOMIC DNA]</scope>
    <source>
        <strain evidence="5 6">CBS 101075</strain>
    </source>
</reference>
<sequence length="356" mass="39496">MSSVIRPTLSATRNSLSKSSLRPGDLLQGAHWDYRVIDAVKGDNTHTSTVFKAKVIPHKDGANTPLWAIIKAAPPGNATARENLDCERSTYHLPGVASAVCFRKMYDAMIDDGSDGSVTYIALEWLDTTLAEVKYQPDILTYALIKTVLEATLTSCVVLEDQKCVNTDYKPANILLSDVANGRVTAKVGDLGLVFPAGHRLNAQPYAMRAPEVFLGQPCTAPSQVWAVAAMLLCWINPGVLGAWDSPHPLINEAWCMAKIKRLFPEWNIPTPNEVERITLKNAVQSARRITEEEPVMQAILPFEKEPQKVKIPEQLRELLRLMLVVNPSERPSASYVLASREFKNLMLWNTPQPQQ</sequence>
<dbReference type="AlphaFoldDB" id="A0A443I8H5"/>
<keyword evidence="1" id="KW-0723">Serine/threonine-protein kinase</keyword>
<evidence type="ECO:0000313" key="5">
    <source>
        <dbReference type="EMBL" id="RWR00359.1"/>
    </source>
</evidence>
<dbReference type="Pfam" id="PF00069">
    <property type="entry name" value="Pkinase"/>
    <property type="match status" value="1"/>
</dbReference>
<dbReference type="InterPro" id="IPR050117">
    <property type="entry name" value="MAPK"/>
</dbReference>
<dbReference type="EMBL" id="RCNU01000001">
    <property type="protein sequence ID" value="RWR00359.1"/>
    <property type="molecule type" value="Genomic_DNA"/>
</dbReference>
<evidence type="ECO:0000256" key="3">
    <source>
        <dbReference type="ARBA" id="ARBA00022840"/>
    </source>
</evidence>
<keyword evidence="6" id="KW-1185">Reference proteome</keyword>
<dbReference type="GeneID" id="39603068"/>
<dbReference type="STRING" id="264951.A0A443I8H5"/>
<dbReference type="GO" id="GO:0005524">
    <property type="term" value="F:ATP binding"/>
    <property type="evidence" value="ECO:0007669"/>
    <property type="project" value="UniProtKB-KW"/>
</dbReference>
<evidence type="ECO:0000256" key="2">
    <source>
        <dbReference type="ARBA" id="ARBA00022741"/>
    </source>
</evidence>
<keyword evidence="5" id="KW-0808">Transferase</keyword>
<evidence type="ECO:0000313" key="6">
    <source>
        <dbReference type="Proteomes" id="UP000283841"/>
    </source>
</evidence>
<keyword evidence="5" id="KW-0418">Kinase</keyword>
<dbReference type="InterPro" id="IPR000719">
    <property type="entry name" value="Prot_kinase_dom"/>
</dbReference>
<dbReference type="RefSeq" id="XP_028490003.1">
    <property type="nucleotide sequence ID" value="XM_028633791.1"/>
</dbReference>
<evidence type="ECO:0000259" key="4">
    <source>
        <dbReference type="PROSITE" id="PS50011"/>
    </source>
</evidence>
<name>A0A443I8H5_BYSSP</name>
<accession>A0A443I8H5</accession>
<gene>
    <name evidence="5" type="ORF">C8Q69DRAFT_56459</name>
</gene>
<keyword evidence="3" id="KW-0067">ATP-binding</keyword>
<feature type="domain" description="Protein kinase" evidence="4">
    <location>
        <begin position="1"/>
        <end position="344"/>
    </location>
</feature>
<protein>
    <submittedName>
        <fullName evidence="5">Kinase-like domain-containing protein</fullName>
    </submittedName>
</protein>
<dbReference type="PROSITE" id="PS50011">
    <property type="entry name" value="PROTEIN_KINASE_DOM"/>
    <property type="match status" value="1"/>
</dbReference>
<proteinExistence type="predicted"/>
<dbReference type="InterPro" id="IPR011009">
    <property type="entry name" value="Kinase-like_dom_sf"/>
</dbReference>
<comment type="caution">
    <text evidence="5">The sequence shown here is derived from an EMBL/GenBank/DDBJ whole genome shotgun (WGS) entry which is preliminary data.</text>
</comment>
<dbReference type="VEuPathDB" id="FungiDB:C8Q69DRAFT_56459"/>
<dbReference type="PANTHER" id="PTHR24055">
    <property type="entry name" value="MITOGEN-ACTIVATED PROTEIN KINASE"/>
    <property type="match status" value="1"/>
</dbReference>